<organism evidence="1 2">
    <name type="scientific">Elysia marginata</name>
    <dbReference type="NCBI Taxonomy" id="1093978"/>
    <lineage>
        <taxon>Eukaryota</taxon>
        <taxon>Metazoa</taxon>
        <taxon>Spiralia</taxon>
        <taxon>Lophotrochozoa</taxon>
        <taxon>Mollusca</taxon>
        <taxon>Gastropoda</taxon>
        <taxon>Heterobranchia</taxon>
        <taxon>Euthyneura</taxon>
        <taxon>Panpulmonata</taxon>
        <taxon>Sacoglossa</taxon>
        <taxon>Placobranchoidea</taxon>
        <taxon>Plakobranchidae</taxon>
        <taxon>Elysia</taxon>
    </lineage>
</organism>
<sequence length="104" mass="11780">MGLCFVSCLASSCSGYLGERQPRQCVDLSDCLTMQRSMRRGIIVVDGRFLRLRDGLLQMIDRPYGSAFPSKSSIKSYVSGRYMSTLEVKFIRVSLRCQLQIRSV</sequence>
<comment type="caution">
    <text evidence="1">The sequence shown here is derived from an EMBL/GenBank/DDBJ whole genome shotgun (WGS) entry which is preliminary data.</text>
</comment>
<reference evidence="1 2" key="1">
    <citation type="journal article" date="2021" name="Elife">
        <title>Chloroplast acquisition without the gene transfer in kleptoplastic sea slugs, Plakobranchus ocellatus.</title>
        <authorList>
            <person name="Maeda T."/>
            <person name="Takahashi S."/>
            <person name="Yoshida T."/>
            <person name="Shimamura S."/>
            <person name="Takaki Y."/>
            <person name="Nagai Y."/>
            <person name="Toyoda A."/>
            <person name="Suzuki Y."/>
            <person name="Arimoto A."/>
            <person name="Ishii H."/>
            <person name="Satoh N."/>
            <person name="Nishiyama T."/>
            <person name="Hasebe M."/>
            <person name="Maruyama T."/>
            <person name="Minagawa J."/>
            <person name="Obokata J."/>
            <person name="Shigenobu S."/>
        </authorList>
    </citation>
    <scope>NUCLEOTIDE SEQUENCE [LARGE SCALE GENOMIC DNA]</scope>
</reference>
<dbReference type="EMBL" id="BMAT01006464">
    <property type="protein sequence ID" value="GFS13242.1"/>
    <property type="molecule type" value="Genomic_DNA"/>
</dbReference>
<accession>A0AAV4IWV4</accession>
<dbReference type="AlphaFoldDB" id="A0AAV4IWV4"/>
<protein>
    <recommendedName>
        <fullName evidence="3">Secreted protein</fullName>
    </recommendedName>
</protein>
<proteinExistence type="predicted"/>
<evidence type="ECO:0008006" key="3">
    <source>
        <dbReference type="Google" id="ProtNLM"/>
    </source>
</evidence>
<evidence type="ECO:0000313" key="2">
    <source>
        <dbReference type="Proteomes" id="UP000762676"/>
    </source>
</evidence>
<evidence type="ECO:0000313" key="1">
    <source>
        <dbReference type="EMBL" id="GFS13242.1"/>
    </source>
</evidence>
<name>A0AAV4IWV4_9GAST</name>
<gene>
    <name evidence="1" type="ORF">ElyMa_003132400</name>
</gene>
<dbReference type="Proteomes" id="UP000762676">
    <property type="component" value="Unassembled WGS sequence"/>
</dbReference>
<keyword evidence="2" id="KW-1185">Reference proteome</keyword>